<dbReference type="InterPro" id="IPR001461">
    <property type="entry name" value="Aspartic_peptidase_A1"/>
</dbReference>
<evidence type="ECO:0000313" key="11">
    <source>
        <dbReference type="Proteomes" id="UP000757232"/>
    </source>
</evidence>
<evidence type="ECO:0000256" key="3">
    <source>
        <dbReference type="ARBA" id="ARBA00022750"/>
    </source>
</evidence>
<keyword evidence="11" id="KW-1185">Reference proteome</keyword>
<dbReference type="PANTHER" id="PTHR47966">
    <property type="entry name" value="BETA-SITE APP-CLEAVING ENZYME, ISOFORM A-RELATED"/>
    <property type="match status" value="1"/>
</dbReference>
<reference evidence="10" key="1">
    <citation type="submission" date="2016-06" db="EMBL/GenBank/DDBJ databases">
        <title>Draft Genome sequence of the fungus Inonotus baumii.</title>
        <authorList>
            <person name="Zhu H."/>
            <person name="Lin W."/>
        </authorList>
    </citation>
    <scope>NUCLEOTIDE SEQUENCE</scope>
    <source>
        <strain evidence="10">821</strain>
    </source>
</reference>
<comment type="similarity">
    <text evidence="1 7">Belongs to the peptidase A1 family.</text>
</comment>
<dbReference type="AlphaFoldDB" id="A0A9Q5HUT1"/>
<dbReference type="PRINTS" id="PR00792">
    <property type="entry name" value="PEPSIN"/>
</dbReference>
<organism evidence="10 11">
    <name type="scientific">Sanghuangporus baumii</name>
    <name type="common">Phellinus baumii</name>
    <dbReference type="NCBI Taxonomy" id="108892"/>
    <lineage>
        <taxon>Eukaryota</taxon>
        <taxon>Fungi</taxon>
        <taxon>Dikarya</taxon>
        <taxon>Basidiomycota</taxon>
        <taxon>Agaricomycotina</taxon>
        <taxon>Agaricomycetes</taxon>
        <taxon>Hymenochaetales</taxon>
        <taxon>Hymenochaetaceae</taxon>
        <taxon>Sanghuangporus</taxon>
    </lineage>
</organism>
<comment type="caution">
    <text evidence="10">The sequence shown here is derived from an EMBL/GenBank/DDBJ whole genome shotgun (WGS) entry which is preliminary data.</text>
</comment>
<dbReference type="PROSITE" id="PS00141">
    <property type="entry name" value="ASP_PROTEASE"/>
    <property type="match status" value="1"/>
</dbReference>
<evidence type="ECO:0000256" key="6">
    <source>
        <dbReference type="PIRSR" id="PIRSR601461-2"/>
    </source>
</evidence>
<dbReference type="InterPro" id="IPR034164">
    <property type="entry name" value="Pepsin-like_dom"/>
</dbReference>
<feature type="active site" evidence="5">
    <location>
        <position position="109"/>
    </location>
</feature>
<evidence type="ECO:0000256" key="4">
    <source>
        <dbReference type="ARBA" id="ARBA00022801"/>
    </source>
</evidence>
<dbReference type="Gene3D" id="2.40.70.10">
    <property type="entry name" value="Acid Proteases"/>
    <property type="match status" value="2"/>
</dbReference>
<dbReference type="PANTHER" id="PTHR47966:SF6">
    <property type="entry name" value="PEPTIDASE A1 DOMAIN-CONTAINING PROTEIN"/>
    <property type="match status" value="1"/>
</dbReference>
<dbReference type="InterPro" id="IPR033121">
    <property type="entry name" value="PEPTIDASE_A1"/>
</dbReference>
<protein>
    <submittedName>
        <fullName evidence="10">Acid protease</fullName>
    </submittedName>
</protein>
<evidence type="ECO:0000259" key="9">
    <source>
        <dbReference type="PROSITE" id="PS51767"/>
    </source>
</evidence>
<evidence type="ECO:0000256" key="7">
    <source>
        <dbReference type="RuleBase" id="RU000454"/>
    </source>
</evidence>
<dbReference type="OrthoDB" id="771136at2759"/>
<dbReference type="EMBL" id="LNZH02000202">
    <property type="protein sequence ID" value="OCB86397.1"/>
    <property type="molecule type" value="Genomic_DNA"/>
</dbReference>
<dbReference type="PROSITE" id="PS51767">
    <property type="entry name" value="PEPTIDASE_A1"/>
    <property type="match status" value="1"/>
</dbReference>
<dbReference type="FunFam" id="2.40.70.10:FF:000115">
    <property type="entry name" value="Lysosomal aspartic protease"/>
    <property type="match status" value="1"/>
</dbReference>
<feature type="disulfide bond" evidence="6">
    <location>
        <begin position="122"/>
        <end position="126"/>
    </location>
</feature>
<gene>
    <name evidence="10" type="ORF">A7U60_g6515</name>
</gene>
<feature type="active site" evidence="5">
    <location>
        <position position="302"/>
    </location>
</feature>
<dbReference type="InterPro" id="IPR021109">
    <property type="entry name" value="Peptidase_aspartic_dom_sf"/>
</dbReference>
<evidence type="ECO:0000256" key="8">
    <source>
        <dbReference type="SAM" id="SignalP"/>
    </source>
</evidence>
<dbReference type="CDD" id="cd05471">
    <property type="entry name" value="pepsin_like"/>
    <property type="match status" value="1"/>
</dbReference>
<dbReference type="InterPro" id="IPR001969">
    <property type="entry name" value="Aspartic_peptidase_AS"/>
</dbReference>
<evidence type="ECO:0000256" key="5">
    <source>
        <dbReference type="PIRSR" id="PIRSR601461-1"/>
    </source>
</evidence>
<dbReference type="GO" id="GO:0006508">
    <property type="term" value="P:proteolysis"/>
    <property type="evidence" value="ECO:0007669"/>
    <property type="project" value="UniProtKB-KW"/>
</dbReference>
<keyword evidence="2 7" id="KW-0645">Protease</keyword>
<evidence type="ECO:0000256" key="1">
    <source>
        <dbReference type="ARBA" id="ARBA00007447"/>
    </source>
</evidence>
<keyword evidence="6" id="KW-1015">Disulfide bond</keyword>
<keyword evidence="3 7" id="KW-0064">Aspartyl protease</keyword>
<feature type="chain" id="PRO_5040300893" evidence="8">
    <location>
        <begin position="24"/>
        <end position="486"/>
    </location>
</feature>
<feature type="domain" description="Peptidase A1" evidence="9">
    <location>
        <begin position="91"/>
        <end position="414"/>
    </location>
</feature>
<keyword evidence="8" id="KW-0732">Signal</keyword>
<evidence type="ECO:0000313" key="10">
    <source>
        <dbReference type="EMBL" id="OCB86397.1"/>
    </source>
</evidence>
<dbReference type="Proteomes" id="UP000757232">
    <property type="component" value="Unassembled WGS sequence"/>
</dbReference>
<sequence length="486" mass="50366">MRASYSYSVLTLLALAADVLVLAAPSPSQPPGQTIRLSRRTVDRTTEEWGAWAKSHREGLTNKYNGGNAKARAKRGSGTNLIVNQNADSTYFGSIAVGTPPVAFDVILDTGSADLWLADSTCSVGCQEITTFDSSASSSFTNLTRSFSITYGSGAAAGVLGQDVVQMAGFSVSNQTFAAVDQVSDGLLTSPVSGLLGLAFQTIASSGATPLWQNLVESGAWDSPVMSFQLTRYVDQSGAQSLEAGGTFTMGFVNDTLYTGDIDYVDIPGGTGSYWILEMSELSVGGTSISLSSGSSSYAAIDTGTTLVGGPASVISELYAAIPNAQAGTGDYEGYYIYPCSQSVTVEVAFGGRTWSISPNDFELAQLSTSQCLGAFFDIDMGSSSSTPSWIVGDTFLKNVYSVFRYSPASVGFANLSTTATAMNGDLDAEVPTPTLGSVAAAITATGTSGSGRTSSSSPATLRVPRVEPTMLLTFIGLLIGLLSIV</sequence>
<proteinExistence type="inferred from homology"/>
<accession>A0A9Q5HUT1</accession>
<dbReference type="Pfam" id="PF00026">
    <property type="entry name" value="Asp"/>
    <property type="match status" value="1"/>
</dbReference>
<keyword evidence="4 7" id="KW-0378">Hydrolase</keyword>
<feature type="signal peptide" evidence="8">
    <location>
        <begin position="1"/>
        <end position="23"/>
    </location>
</feature>
<name>A0A9Q5HUT1_SANBA</name>
<dbReference type="GO" id="GO:0004190">
    <property type="term" value="F:aspartic-type endopeptidase activity"/>
    <property type="evidence" value="ECO:0007669"/>
    <property type="project" value="UniProtKB-KW"/>
</dbReference>
<dbReference type="SUPFAM" id="SSF50630">
    <property type="entry name" value="Acid proteases"/>
    <property type="match status" value="1"/>
</dbReference>
<evidence type="ECO:0000256" key="2">
    <source>
        <dbReference type="ARBA" id="ARBA00022670"/>
    </source>
</evidence>